<reference evidence="9 10" key="1">
    <citation type="submission" date="2019-06" db="EMBL/GenBank/DDBJ databases">
        <title>Sequencing the genomes of 1000 actinobacteria strains.</title>
        <authorList>
            <person name="Klenk H.-P."/>
        </authorList>
    </citation>
    <scope>NUCLEOTIDE SEQUENCE [LARGE SCALE GENOMIC DNA]</scope>
    <source>
        <strain evidence="9 10">DSM 21776</strain>
    </source>
</reference>
<dbReference type="EC" id="2.1.1.33" evidence="7"/>
<evidence type="ECO:0000256" key="6">
    <source>
        <dbReference type="ARBA" id="ARBA00022694"/>
    </source>
</evidence>
<keyword evidence="5 7" id="KW-0949">S-adenosyl-L-methionine</keyword>
<dbReference type="GO" id="GO:0043527">
    <property type="term" value="C:tRNA methyltransferase complex"/>
    <property type="evidence" value="ECO:0007669"/>
    <property type="project" value="TreeGrafter"/>
</dbReference>
<comment type="catalytic activity">
    <reaction evidence="1 7">
        <text>guanosine(46) in tRNA + S-adenosyl-L-methionine = N(7)-methylguanosine(46) in tRNA + S-adenosyl-L-homocysteine</text>
        <dbReference type="Rhea" id="RHEA:42708"/>
        <dbReference type="Rhea" id="RHEA-COMP:10188"/>
        <dbReference type="Rhea" id="RHEA-COMP:10189"/>
        <dbReference type="ChEBI" id="CHEBI:57856"/>
        <dbReference type="ChEBI" id="CHEBI:59789"/>
        <dbReference type="ChEBI" id="CHEBI:74269"/>
        <dbReference type="ChEBI" id="CHEBI:74480"/>
        <dbReference type="EC" id="2.1.1.33"/>
    </reaction>
</comment>
<evidence type="ECO:0000256" key="7">
    <source>
        <dbReference type="HAMAP-Rule" id="MF_01057"/>
    </source>
</evidence>
<keyword evidence="4 7" id="KW-0808">Transferase</keyword>
<feature type="binding site" evidence="7">
    <location>
        <position position="162"/>
    </location>
    <ligand>
        <name>S-adenosyl-L-methionine</name>
        <dbReference type="ChEBI" id="CHEBI:59789"/>
    </ligand>
</feature>
<dbReference type="PANTHER" id="PTHR23417:SF14">
    <property type="entry name" value="PENTACOTRIPEPTIDE-REPEAT REGION OF PRORP DOMAIN-CONTAINING PROTEIN"/>
    <property type="match status" value="1"/>
</dbReference>
<feature type="binding site" evidence="7">
    <location>
        <position position="189"/>
    </location>
    <ligand>
        <name>substrate</name>
    </ligand>
</feature>
<gene>
    <name evidence="7" type="primary">trmB</name>
    <name evidence="9" type="ORF">FHX52_1566</name>
</gene>
<accession>A0A543PWH8</accession>
<feature type="region of interest" description="Disordered" evidence="8">
    <location>
        <begin position="1"/>
        <end position="60"/>
    </location>
</feature>
<name>A0A543PWH8_9MICO</name>
<comment type="function">
    <text evidence="2 7">Catalyzes the formation of N(7)-methylguanine at position 46 (m7G46) in tRNA.</text>
</comment>
<dbReference type="PROSITE" id="PS51625">
    <property type="entry name" value="SAM_MT_TRMB"/>
    <property type="match status" value="1"/>
</dbReference>
<evidence type="ECO:0000256" key="1">
    <source>
        <dbReference type="ARBA" id="ARBA00000142"/>
    </source>
</evidence>
<dbReference type="InterPro" id="IPR003358">
    <property type="entry name" value="tRNA_(Gua-N-7)_MeTrfase_Trmb"/>
</dbReference>
<comment type="caution">
    <text evidence="7">Lacks conserved residue(s) required for the propagation of feature annotation.</text>
</comment>
<feature type="binding site" evidence="7">
    <location>
        <position position="221"/>
    </location>
    <ligand>
        <name>substrate</name>
    </ligand>
</feature>
<proteinExistence type="inferred from homology"/>
<evidence type="ECO:0000256" key="5">
    <source>
        <dbReference type="ARBA" id="ARBA00022691"/>
    </source>
</evidence>
<feature type="binding site" evidence="7">
    <location>
        <position position="110"/>
    </location>
    <ligand>
        <name>S-adenosyl-L-methionine</name>
        <dbReference type="ChEBI" id="CHEBI:59789"/>
    </ligand>
</feature>
<dbReference type="EMBL" id="VFQF01000001">
    <property type="protein sequence ID" value="TQN48432.1"/>
    <property type="molecule type" value="Genomic_DNA"/>
</dbReference>
<dbReference type="Gene3D" id="3.40.50.150">
    <property type="entry name" value="Vaccinia Virus protein VP39"/>
    <property type="match status" value="1"/>
</dbReference>
<protein>
    <recommendedName>
        <fullName evidence="7">tRNA (guanine-N(7)-)-methyltransferase</fullName>
        <ecNumber evidence="7">2.1.1.33</ecNumber>
    </recommendedName>
    <alternativeName>
        <fullName evidence="7">tRNA (guanine(46)-N(7))-methyltransferase</fullName>
    </alternativeName>
    <alternativeName>
        <fullName evidence="7">tRNA(m7G46)-methyltransferase</fullName>
    </alternativeName>
</protein>
<evidence type="ECO:0000256" key="2">
    <source>
        <dbReference type="ARBA" id="ARBA00003015"/>
    </source>
</evidence>
<comment type="pathway">
    <text evidence="7">tRNA modification; N(7)-methylguanine-tRNA biosynthesis.</text>
</comment>
<evidence type="ECO:0000313" key="10">
    <source>
        <dbReference type="Proteomes" id="UP000320085"/>
    </source>
</evidence>
<feature type="binding site" evidence="7">
    <location>
        <position position="185"/>
    </location>
    <ligand>
        <name>S-adenosyl-L-methionine</name>
        <dbReference type="ChEBI" id="CHEBI:59789"/>
    </ligand>
</feature>
<organism evidence="9 10">
    <name type="scientific">Humibacillus xanthopallidus</name>
    <dbReference type="NCBI Taxonomy" id="412689"/>
    <lineage>
        <taxon>Bacteria</taxon>
        <taxon>Bacillati</taxon>
        <taxon>Actinomycetota</taxon>
        <taxon>Actinomycetes</taxon>
        <taxon>Micrococcales</taxon>
        <taxon>Intrasporangiaceae</taxon>
        <taxon>Humibacillus</taxon>
    </lineage>
</organism>
<dbReference type="InterPro" id="IPR055361">
    <property type="entry name" value="tRNA_methyltr_TrmB_bact"/>
</dbReference>
<dbReference type="Pfam" id="PF02390">
    <property type="entry name" value="Methyltransf_4"/>
    <property type="match status" value="1"/>
</dbReference>
<dbReference type="UniPathway" id="UPA00989"/>
<evidence type="ECO:0000256" key="3">
    <source>
        <dbReference type="ARBA" id="ARBA00022603"/>
    </source>
</evidence>
<comment type="caution">
    <text evidence="9">The sequence shown here is derived from an EMBL/GenBank/DDBJ whole genome shotgun (WGS) entry which is preliminary data.</text>
</comment>
<dbReference type="SUPFAM" id="SSF53335">
    <property type="entry name" value="S-adenosyl-L-methionine-dependent methyltransferases"/>
    <property type="match status" value="1"/>
</dbReference>
<keyword evidence="3 7" id="KW-0489">Methyltransferase</keyword>
<dbReference type="HAMAP" id="MF_01057">
    <property type="entry name" value="tRNA_methyltr_TrmB"/>
    <property type="match status" value="1"/>
</dbReference>
<feature type="binding site" evidence="7">
    <location>
        <position position="135"/>
    </location>
    <ligand>
        <name>S-adenosyl-L-methionine</name>
        <dbReference type="ChEBI" id="CHEBI:59789"/>
    </ligand>
</feature>
<dbReference type="AlphaFoldDB" id="A0A543PWH8"/>
<evidence type="ECO:0000313" key="9">
    <source>
        <dbReference type="EMBL" id="TQN48432.1"/>
    </source>
</evidence>
<dbReference type="PANTHER" id="PTHR23417">
    <property type="entry name" value="3-DEOXY-D-MANNO-OCTULOSONIC-ACID TRANSFERASE/TRNA GUANINE-N 7 - -METHYLTRANSFERASE"/>
    <property type="match status" value="1"/>
</dbReference>
<sequence length="287" mass="31723">MPPEGAQARARRVRSEGRGSGPRCHYDACVSERPTEPTTHDTGSGRRTEQAVPELPPGVSPARVRSFVRRGRLSTLTRDRMEHLAPSRALPAGRFDARATFGRLAPVVLEIGCGHGHAAIAYAAAFPEHDLIAMDVHTPGLARMLADAEEAGVPNLRIEEGDAVLFLQQRVADATFEAIHLFFPDPWRKKKHTKRRFVSPTNLDLLARVLRPGGHVLIATDQDFYARHVLDEVAGHPRFEARRVERPSWRPSDGFEAKGRAAGREITELRLDLVGPTGPTTDMQHTE</sequence>
<dbReference type="GO" id="GO:0008176">
    <property type="term" value="F:tRNA (guanine(46)-N7)-methyltransferase activity"/>
    <property type="evidence" value="ECO:0007669"/>
    <property type="project" value="UniProtKB-UniRule"/>
</dbReference>
<dbReference type="InterPro" id="IPR029063">
    <property type="entry name" value="SAM-dependent_MTases_sf"/>
</dbReference>
<dbReference type="Proteomes" id="UP000320085">
    <property type="component" value="Unassembled WGS sequence"/>
</dbReference>
<feature type="compositionally biased region" description="Basic and acidic residues" evidence="8">
    <location>
        <begin position="33"/>
        <end position="49"/>
    </location>
</feature>
<evidence type="ECO:0000256" key="8">
    <source>
        <dbReference type="SAM" id="MobiDB-lite"/>
    </source>
</evidence>
<dbReference type="CDD" id="cd02440">
    <property type="entry name" value="AdoMet_MTases"/>
    <property type="match status" value="1"/>
</dbReference>
<dbReference type="NCBIfam" id="TIGR00091">
    <property type="entry name" value="tRNA (guanosine(46)-N7)-methyltransferase TrmB"/>
    <property type="match status" value="1"/>
</dbReference>
<comment type="similarity">
    <text evidence="7">Belongs to the class I-like SAM-binding methyltransferase superfamily. TrmB family.</text>
</comment>
<keyword evidence="6 7" id="KW-0819">tRNA processing</keyword>
<evidence type="ECO:0000256" key="4">
    <source>
        <dbReference type="ARBA" id="ARBA00022679"/>
    </source>
</evidence>